<keyword evidence="3" id="KW-1185">Reference proteome</keyword>
<evidence type="ECO:0000313" key="2">
    <source>
        <dbReference type="EMBL" id="KAK1672448.1"/>
    </source>
</evidence>
<dbReference type="GeneID" id="85460105"/>
<dbReference type="EMBL" id="JAHMHR010000038">
    <property type="protein sequence ID" value="KAK1672448.1"/>
    <property type="molecule type" value="Genomic_DNA"/>
</dbReference>
<feature type="region of interest" description="Disordered" evidence="1">
    <location>
        <begin position="29"/>
        <end position="51"/>
    </location>
</feature>
<reference evidence="2" key="1">
    <citation type="submission" date="2021-06" db="EMBL/GenBank/DDBJ databases">
        <title>Comparative genomics, transcriptomics and evolutionary studies reveal genomic signatures of adaptation to plant cell wall in hemibiotrophic fungi.</title>
        <authorList>
            <consortium name="DOE Joint Genome Institute"/>
            <person name="Baroncelli R."/>
            <person name="Diaz J.F."/>
            <person name="Benocci T."/>
            <person name="Peng M."/>
            <person name="Battaglia E."/>
            <person name="Haridas S."/>
            <person name="Andreopoulos W."/>
            <person name="Labutti K."/>
            <person name="Pangilinan J."/>
            <person name="Floch G.L."/>
            <person name="Makela M.R."/>
            <person name="Henrissat B."/>
            <person name="Grigoriev I.V."/>
            <person name="Crouch J.A."/>
            <person name="De Vries R.P."/>
            <person name="Sukno S.A."/>
            <person name="Thon M.R."/>
        </authorList>
    </citation>
    <scope>NUCLEOTIDE SEQUENCE</scope>
    <source>
        <strain evidence="2">CBS 193.32</strain>
    </source>
</reference>
<evidence type="ECO:0000256" key="1">
    <source>
        <dbReference type="SAM" id="MobiDB-lite"/>
    </source>
</evidence>
<proteinExistence type="predicted"/>
<dbReference type="AlphaFoldDB" id="A0AAJ0AHB6"/>
<protein>
    <submittedName>
        <fullName evidence="2">Uncharacterized protein</fullName>
    </submittedName>
</protein>
<gene>
    <name evidence="2" type="ORF">BDP55DRAFT_673157</name>
</gene>
<sequence length="64" mass="6691">MISRHSRSVILAAPFASSACYFPCSASKFSSQPPVMDSLSGKKGESKNSSVCSLRAAHLPSACL</sequence>
<name>A0AAJ0AHB6_9PEZI</name>
<dbReference type="PROSITE" id="PS51257">
    <property type="entry name" value="PROKAR_LIPOPROTEIN"/>
    <property type="match status" value="1"/>
</dbReference>
<dbReference type="Proteomes" id="UP001224890">
    <property type="component" value="Unassembled WGS sequence"/>
</dbReference>
<dbReference type="RefSeq" id="XP_060426451.1">
    <property type="nucleotide sequence ID" value="XM_060575579.1"/>
</dbReference>
<evidence type="ECO:0000313" key="3">
    <source>
        <dbReference type="Proteomes" id="UP001224890"/>
    </source>
</evidence>
<accession>A0AAJ0AHB6</accession>
<organism evidence="2 3">
    <name type="scientific">Colletotrichum godetiae</name>
    <dbReference type="NCBI Taxonomy" id="1209918"/>
    <lineage>
        <taxon>Eukaryota</taxon>
        <taxon>Fungi</taxon>
        <taxon>Dikarya</taxon>
        <taxon>Ascomycota</taxon>
        <taxon>Pezizomycotina</taxon>
        <taxon>Sordariomycetes</taxon>
        <taxon>Hypocreomycetidae</taxon>
        <taxon>Glomerellales</taxon>
        <taxon>Glomerellaceae</taxon>
        <taxon>Colletotrichum</taxon>
        <taxon>Colletotrichum acutatum species complex</taxon>
    </lineage>
</organism>
<comment type="caution">
    <text evidence="2">The sequence shown here is derived from an EMBL/GenBank/DDBJ whole genome shotgun (WGS) entry which is preliminary data.</text>
</comment>